<protein>
    <recommendedName>
        <fullName evidence="4">HTH araC/xylS-type domain-containing protein</fullName>
    </recommendedName>
</protein>
<proteinExistence type="predicted"/>
<dbReference type="PROSITE" id="PS00041">
    <property type="entry name" value="HTH_ARAC_FAMILY_1"/>
    <property type="match status" value="1"/>
</dbReference>
<accession>A0A2N0VHR0</accession>
<evidence type="ECO:0000256" key="2">
    <source>
        <dbReference type="ARBA" id="ARBA00023125"/>
    </source>
</evidence>
<evidence type="ECO:0000259" key="4">
    <source>
        <dbReference type="PROSITE" id="PS01124"/>
    </source>
</evidence>
<dbReference type="SUPFAM" id="SSF46689">
    <property type="entry name" value="Homeodomain-like"/>
    <property type="match status" value="1"/>
</dbReference>
<keyword evidence="3" id="KW-0804">Transcription</keyword>
<keyword evidence="6" id="KW-1185">Reference proteome</keyword>
<dbReference type="SMART" id="SM00342">
    <property type="entry name" value="HTH_ARAC"/>
    <property type="match status" value="1"/>
</dbReference>
<dbReference type="RefSeq" id="WP_101073271.1">
    <property type="nucleotide sequence ID" value="NZ_PISP01000002.1"/>
</dbReference>
<evidence type="ECO:0000256" key="1">
    <source>
        <dbReference type="ARBA" id="ARBA00023015"/>
    </source>
</evidence>
<comment type="caution">
    <text evidence="5">The sequence shown here is derived from an EMBL/GenBank/DDBJ whole genome shotgun (WGS) entry which is preliminary data.</text>
</comment>
<dbReference type="OrthoDB" id="9802228at2"/>
<dbReference type="InterPro" id="IPR018062">
    <property type="entry name" value="HTH_AraC-typ_CS"/>
</dbReference>
<dbReference type="PANTHER" id="PTHR43280">
    <property type="entry name" value="ARAC-FAMILY TRANSCRIPTIONAL REGULATOR"/>
    <property type="match status" value="1"/>
</dbReference>
<dbReference type="PANTHER" id="PTHR43280:SF2">
    <property type="entry name" value="HTH-TYPE TRANSCRIPTIONAL REGULATOR EXSA"/>
    <property type="match status" value="1"/>
</dbReference>
<dbReference type="AlphaFoldDB" id="A0A2N0VHR0"/>
<evidence type="ECO:0000256" key="3">
    <source>
        <dbReference type="ARBA" id="ARBA00023163"/>
    </source>
</evidence>
<dbReference type="GO" id="GO:0003700">
    <property type="term" value="F:DNA-binding transcription factor activity"/>
    <property type="evidence" value="ECO:0007669"/>
    <property type="project" value="InterPro"/>
</dbReference>
<keyword evidence="1" id="KW-0805">Transcription regulation</keyword>
<dbReference type="Proteomes" id="UP000233398">
    <property type="component" value="Unassembled WGS sequence"/>
</dbReference>
<reference evidence="5 6" key="1">
    <citation type="submission" date="2017-11" db="EMBL/GenBank/DDBJ databases">
        <title>Rhodohalobacter 15182 sp. nov., isolated from a salt lake.</title>
        <authorList>
            <person name="Han S."/>
        </authorList>
    </citation>
    <scope>NUCLEOTIDE SEQUENCE [LARGE SCALE GENOMIC DNA]</scope>
    <source>
        <strain evidence="5 6">15182</strain>
    </source>
</reference>
<dbReference type="InterPro" id="IPR009057">
    <property type="entry name" value="Homeodomain-like_sf"/>
</dbReference>
<sequence>MSGSANNDGQNRNLELLDTSGTRKLYVKYMVCLRDRRILKSILDDIGFNYEITFHGAIHFLEEYTDAQYDELKKSLSETGMILLTEKESTLIDRIIHTIVEVIHHSETLPKLSFHDLVNKHVISGEDSVFKIFSDVNGMSVIQFIVIQKIERAKELMLYEDMPIDDIAEVLNYKNKHYLIAQFKKTTGLTPRYFMRLKKERQNISKNYSHSPTSGVGGVSS</sequence>
<dbReference type="Pfam" id="PF12833">
    <property type="entry name" value="HTH_18"/>
    <property type="match status" value="1"/>
</dbReference>
<organism evidence="5 6">
    <name type="scientific">Rhodohalobacter barkolensis</name>
    <dbReference type="NCBI Taxonomy" id="2053187"/>
    <lineage>
        <taxon>Bacteria</taxon>
        <taxon>Pseudomonadati</taxon>
        <taxon>Balneolota</taxon>
        <taxon>Balneolia</taxon>
        <taxon>Balneolales</taxon>
        <taxon>Balneolaceae</taxon>
        <taxon>Rhodohalobacter</taxon>
    </lineage>
</organism>
<dbReference type="EMBL" id="PISP01000002">
    <property type="protein sequence ID" value="PKD43731.1"/>
    <property type="molecule type" value="Genomic_DNA"/>
</dbReference>
<evidence type="ECO:0000313" key="6">
    <source>
        <dbReference type="Proteomes" id="UP000233398"/>
    </source>
</evidence>
<dbReference type="Gene3D" id="1.10.10.60">
    <property type="entry name" value="Homeodomain-like"/>
    <property type="match status" value="1"/>
</dbReference>
<feature type="domain" description="HTH araC/xylS-type" evidence="4">
    <location>
        <begin position="93"/>
        <end position="197"/>
    </location>
</feature>
<gene>
    <name evidence="5" type="ORF">CWD77_09230</name>
</gene>
<name>A0A2N0VHR0_9BACT</name>
<dbReference type="InterPro" id="IPR018060">
    <property type="entry name" value="HTH_AraC"/>
</dbReference>
<keyword evidence="2" id="KW-0238">DNA-binding</keyword>
<dbReference type="GO" id="GO:0043565">
    <property type="term" value="F:sequence-specific DNA binding"/>
    <property type="evidence" value="ECO:0007669"/>
    <property type="project" value="InterPro"/>
</dbReference>
<evidence type="ECO:0000313" key="5">
    <source>
        <dbReference type="EMBL" id="PKD43731.1"/>
    </source>
</evidence>
<dbReference type="PROSITE" id="PS01124">
    <property type="entry name" value="HTH_ARAC_FAMILY_2"/>
    <property type="match status" value="1"/>
</dbReference>